<gene>
    <name evidence="1" type="ORF">BRZCDTV_444</name>
</gene>
<name>A0A2R8FF80_9VIRU</name>
<dbReference type="EMBL" id="LT994651">
    <property type="protein sequence ID" value="SPN79620.1"/>
    <property type="molecule type" value="Genomic_DNA"/>
</dbReference>
<reference evidence="1" key="1">
    <citation type="submission" date="2018-03" db="EMBL/GenBank/DDBJ databases">
        <authorList>
            <consortium name="Urmite Genomes"/>
        </authorList>
    </citation>
    <scope>NUCLEOTIDE SEQUENCE [LARGE SCALE GENOMIC DNA]</scope>
    <source>
        <strain evidence="1">IHUMI-27.7</strain>
    </source>
</reference>
<organism evidence="1">
    <name type="scientific">Brazilian cedratvirus IHUMI</name>
    <dbReference type="NCBI Taxonomy" id="2126980"/>
    <lineage>
        <taxon>Viruses</taxon>
        <taxon>Pithoviruses</taxon>
        <taxon>Orthocedratvirinae</taxon>
        <taxon>Alphacedratvirus</taxon>
        <taxon>Alphacedratvirus brasiliense</taxon>
    </lineage>
</organism>
<dbReference type="Proteomes" id="UP000273054">
    <property type="component" value="Segment"/>
</dbReference>
<protein>
    <submittedName>
        <fullName evidence="1">Uncharacterized protein</fullName>
    </submittedName>
</protein>
<keyword evidence="2" id="KW-1185">Reference proteome</keyword>
<accession>A0A2R8FF80</accession>
<evidence type="ECO:0000313" key="1">
    <source>
        <dbReference type="EMBL" id="SPN79620.1"/>
    </source>
</evidence>
<proteinExistence type="predicted"/>
<evidence type="ECO:0000313" key="2">
    <source>
        <dbReference type="Proteomes" id="UP000273054"/>
    </source>
</evidence>
<sequence>MGGNWYTPTLFYGFELDEDVLWSWLKENKEYQDYVDTGLFAHKICLDEDVLSIIQEHVNLQGLEIVNFLPSMYSRWSEEVPKWDQYLQNSILIGKRIPEPLTVEGIYTTTLLPLEEIVSLLAPISPDLVLNAKPAFYNGFLI</sequence>